<keyword evidence="1" id="KW-1133">Transmembrane helix</keyword>
<keyword evidence="1" id="KW-0812">Transmembrane</keyword>
<feature type="transmembrane region" description="Helical" evidence="1">
    <location>
        <begin position="57"/>
        <end position="78"/>
    </location>
</feature>
<protein>
    <submittedName>
        <fullName evidence="2">Uncharacterized protein</fullName>
    </submittedName>
</protein>
<organism evidence="2 3">
    <name type="scientific">Nocardioides astragali</name>
    <dbReference type="NCBI Taxonomy" id="1776736"/>
    <lineage>
        <taxon>Bacteria</taxon>
        <taxon>Bacillati</taxon>
        <taxon>Actinomycetota</taxon>
        <taxon>Actinomycetes</taxon>
        <taxon>Propionibacteriales</taxon>
        <taxon>Nocardioidaceae</taxon>
        <taxon>Nocardioides</taxon>
    </lineage>
</organism>
<evidence type="ECO:0000256" key="1">
    <source>
        <dbReference type="SAM" id="Phobius"/>
    </source>
</evidence>
<accession>A0ABW2N8X0</accession>
<proteinExistence type="predicted"/>
<sequence length="173" mass="18803">MGPYFALSSVISGTEGISARYWYEEGPLRRAFVRRFLYPGIAGFVLGWTHLSKVDVIAVGPLAAGLLLWPMVFVGLPWYVPRHSWHLPTLYASFVVAYGASCGIGLAVQRLVVDFADGNVAGWLAEQLVFTLIFSVVAAVSVAVFRAAFASTTAVTRNREAAGSEVPDEFDDR</sequence>
<evidence type="ECO:0000313" key="2">
    <source>
        <dbReference type="EMBL" id="MFC7362486.1"/>
    </source>
</evidence>
<keyword evidence="3" id="KW-1185">Reference proteome</keyword>
<dbReference type="EMBL" id="JBHTCH010000025">
    <property type="protein sequence ID" value="MFC7362486.1"/>
    <property type="molecule type" value="Genomic_DNA"/>
</dbReference>
<comment type="caution">
    <text evidence="2">The sequence shown here is derived from an EMBL/GenBank/DDBJ whole genome shotgun (WGS) entry which is preliminary data.</text>
</comment>
<gene>
    <name evidence="2" type="ORF">ACFQO6_19610</name>
</gene>
<name>A0ABW2N8X0_9ACTN</name>
<dbReference type="RefSeq" id="WP_255889090.1">
    <property type="nucleotide sequence ID" value="NZ_JAFMZM010000001.1"/>
</dbReference>
<feature type="transmembrane region" description="Helical" evidence="1">
    <location>
        <begin position="90"/>
        <end position="108"/>
    </location>
</feature>
<keyword evidence="1" id="KW-0472">Membrane</keyword>
<evidence type="ECO:0000313" key="3">
    <source>
        <dbReference type="Proteomes" id="UP001596524"/>
    </source>
</evidence>
<reference evidence="3" key="1">
    <citation type="journal article" date="2019" name="Int. J. Syst. Evol. Microbiol.">
        <title>The Global Catalogue of Microorganisms (GCM) 10K type strain sequencing project: providing services to taxonomists for standard genome sequencing and annotation.</title>
        <authorList>
            <consortium name="The Broad Institute Genomics Platform"/>
            <consortium name="The Broad Institute Genome Sequencing Center for Infectious Disease"/>
            <person name="Wu L."/>
            <person name="Ma J."/>
        </authorList>
    </citation>
    <scope>NUCLEOTIDE SEQUENCE [LARGE SCALE GENOMIC DNA]</scope>
    <source>
        <strain evidence="3">FCH27</strain>
    </source>
</reference>
<feature type="transmembrane region" description="Helical" evidence="1">
    <location>
        <begin position="128"/>
        <end position="149"/>
    </location>
</feature>
<dbReference type="Proteomes" id="UP001596524">
    <property type="component" value="Unassembled WGS sequence"/>
</dbReference>